<dbReference type="Proteomes" id="UP000006272">
    <property type="component" value="Unassembled WGS sequence"/>
</dbReference>
<comment type="similarity">
    <text evidence="1">Belongs to the Glu/Leu/Phe/Val dehydrogenases family.</text>
</comment>
<dbReference type="PANTHER" id="PTHR11606">
    <property type="entry name" value="GLUTAMATE DEHYDROGENASE"/>
    <property type="match status" value="1"/>
</dbReference>
<dbReference type="PANTHER" id="PTHR11606:SF39">
    <property type="entry name" value="GLUTAMATE_PHENYLALANINE_LEUCINE_VALINE_L-TRYPTOPHAN DEHYDROGENASE C-TERMINAL DOMAIN-CONTAINING PROTEIN"/>
    <property type="match status" value="1"/>
</dbReference>
<name>K6HB64_9BACT</name>
<dbReference type="SUPFAM" id="SSF53223">
    <property type="entry name" value="Aminoacid dehydrogenase-like, N-terminal domain"/>
    <property type="match status" value="1"/>
</dbReference>
<dbReference type="SUPFAM" id="SSF51735">
    <property type="entry name" value="NAD(P)-binding Rossmann-fold domains"/>
    <property type="match status" value="1"/>
</dbReference>
<dbReference type="PATRIC" id="fig|1206767.3.peg.1513"/>
<dbReference type="InterPro" id="IPR046346">
    <property type="entry name" value="Aminoacid_DH-like_N_sf"/>
</dbReference>
<dbReference type="Gene3D" id="3.40.50.720">
    <property type="entry name" value="NAD(P)-binding Rossmann-like Domain"/>
    <property type="match status" value="1"/>
</dbReference>
<dbReference type="InterPro" id="IPR033524">
    <property type="entry name" value="Glu/Leu/Phe/Val_DH_AS"/>
</dbReference>
<protein>
    <submittedName>
        <fullName evidence="4">NAD-specific glutamate dehydrogenase</fullName>
    </submittedName>
</protein>
<gene>
    <name evidence="4" type="ORF">B193_1550</name>
</gene>
<dbReference type="AlphaFoldDB" id="K6HB64"/>
<dbReference type="InterPro" id="IPR036291">
    <property type="entry name" value="NAD(P)-bd_dom_sf"/>
</dbReference>
<evidence type="ECO:0000256" key="2">
    <source>
        <dbReference type="ARBA" id="ARBA00023002"/>
    </source>
</evidence>
<evidence type="ECO:0000256" key="1">
    <source>
        <dbReference type="ARBA" id="ARBA00006382"/>
    </source>
</evidence>
<dbReference type="GO" id="GO:0006538">
    <property type="term" value="P:L-glutamate catabolic process"/>
    <property type="evidence" value="ECO:0007669"/>
    <property type="project" value="TreeGrafter"/>
</dbReference>
<evidence type="ECO:0000313" key="4">
    <source>
        <dbReference type="EMBL" id="EKO39733.1"/>
    </source>
</evidence>
<evidence type="ECO:0000313" key="5">
    <source>
        <dbReference type="Proteomes" id="UP000006272"/>
    </source>
</evidence>
<accession>K6HB64</accession>
<dbReference type="InterPro" id="IPR006096">
    <property type="entry name" value="Glu/Leu/Phe/Val/Trp_DH_C"/>
</dbReference>
<sequence length="1002" mass="108073">MPEPSPPDAAVLTRSVNRDLRRQVSELAPWFAANMPAYYFRTHDAAEQARHLRAVISGEVLTGGQSATLWDATRTRLTRIAPADGSCLLDHLAERVDDNIRTSRLYASLDGRLRLDTFLLDPQPPVAPKSTAMRRAVAAMTAGGHLDPRFRQAFTAFLGGAPADYVEKFDPLRAARHFALARELDGRDGVRVELHLLADASESRLVVAMREPPRSGLLLQVAQAVLSEGLTILRGYSDRFVLAGGDLSVISLYVAREGRALDPADAAWKRLRLLLRRVKWSVPAKDQPLAVLASEHGFAQEDVELLGAGCECARQFLLPRNRYAFSMDNVQGVLLAHPARARALLEVFAARFDPRLPPRHRDADDAPLAGAVLDGLDDELARQVFAAVIELWRHVLRTNFYLADRFGLAFRLDPGVIEAIGGAPRPAGEHLPHALFFFAGPKMRGFHVRYREMARGGVRLVRTRTWAQLELESGRLYEEAKHLAESQQLKNKDIPEGGAKAVLLLDPGADPTLALKSAVDGLLDLLVPGDEAHTLPGVADYLGRPELVYLGPDEGITPDHIRWIVRRAAKRGYGWPRAFMSSKPEGGINHKRYGVTSLGVLEFADAFLREAGIDPDRQPFTVKLTGGPAGDVAGNALIQLFARYGDRVKVLAVSDGHGAAYDPAGLDPAELARLVAAETSITGFDPARLSGPEAFVLSADTREGSKARASLHNTVVADLFIPAGGRPDTINDANWSAFCDEAGRPSSRVIIEGANLFLTSGARKGLEAAGVLIAPGPSANKAGVICSSYEILAGMAMTEEELAACHARYVEEVLVILGRKARNEAGLLLRERRRRGGTTGLVALSREASLEITALKDALSEAMARQAPTVADIAADPLLTGLIAAHCPPLVAARHLERLFAVAPAAYLHAAAAAQAASTIVYAEGLGWLSRLVGLRELMAVVRAYFDAAGELDRRLAALGRSRLPGREELADLLSRSGRKVLCEQALGLDGPAAGGEEHRPG</sequence>
<dbReference type="GO" id="GO:0004352">
    <property type="term" value="F:glutamate dehydrogenase (NAD+) activity"/>
    <property type="evidence" value="ECO:0007669"/>
    <property type="project" value="TreeGrafter"/>
</dbReference>
<dbReference type="Pfam" id="PF00208">
    <property type="entry name" value="ELFV_dehydrog"/>
    <property type="match status" value="1"/>
</dbReference>
<keyword evidence="2" id="KW-0560">Oxidoreductase</keyword>
<feature type="domain" description="Glutamate/phenylalanine/leucine/valine/L-tryptophan dehydrogenase C-terminal" evidence="3">
    <location>
        <begin position="587"/>
        <end position="836"/>
    </location>
</feature>
<reference evidence="4 5" key="1">
    <citation type="submission" date="2012-07" db="EMBL/GenBank/DDBJ databases">
        <title>Draft genome sequence of Desulfovibrio magneticus str. Maddingley MBC34 obtained from a metagenomic sequence of a methanogenic enrichment isolated from coal-seam formation water in Victoria, Australia.</title>
        <authorList>
            <person name="Greenfield P."/>
            <person name="Hendry P."/>
            <person name="Li D."/>
            <person name="Rosewarne C.P."/>
            <person name="Tran-Dinh N."/>
            <person name="Elbourne L.D.H."/>
            <person name="Paulsen I.T."/>
            <person name="Midgley D.J."/>
        </authorList>
    </citation>
    <scope>NUCLEOTIDE SEQUENCE [LARGE SCALE GENOMIC DNA]</scope>
    <source>
        <strain evidence="5">Maddingley MBC34</strain>
    </source>
</reference>
<dbReference type="SMART" id="SM00839">
    <property type="entry name" value="ELFV_dehydrog"/>
    <property type="match status" value="1"/>
</dbReference>
<proteinExistence type="inferred from homology"/>
<comment type="caution">
    <text evidence="4">The sequence shown here is derived from an EMBL/GenBank/DDBJ whole genome shotgun (WGS) entry which is preliminary data.</text>
</comment>
<evidence type="ECO:0000259" key="3">
    <source>
        <dbReference type="SMART" id="SM00839"/>
    </source>
</evidence>
<dbReference type="EMBL" id="ALAO01000119">
    <property type="protein sequence ID" value="EKO39733.1"/>
    <property type="molecule type" value="Genomic_DNA"/>
</dbReference>
<dbReference type="PROSITE" id="PS00074">
    <property type="entry name" value="GLFV_DEHYDROGENASE"/>
    <property type="match status" value="1"/>
</dbReference>
<organism evidence="4 5">
    <name type="scientific">Solidesulfovibrio magneticus str. Maddingley MBC34</name>
    <dbReference type="NCBI Taxonomy" id="1206767"/>
    <lineage>
        <taxon>Bacteria</taxon>
        <taxon>Pseudomonadati</taxon>
        <taxon>Thermodesulfobacteriota</taxon>
        <taxon>Desulfovibrionia</taxon>
        <taxon>Desulfovibrionales</taxon>
        <taxon>Desulfovibrionaceae</taxon>
        <taxon>Solidesulfovibrio</taxon>
    </lineage>
</organism>